<proteinExistence type="predicted"/>
<reference evidence="2 3" key="1">
    <citation type="submission" date="2023-07" db="EMBL/GenBank/DDBJ databases">
        <title>Sequencing the genomes of 1000 actinobacteria strains.</title>
        <authorList>
            <person name="Klenk H.-P."/>
        </authorList>
    </citation>
    <scope>NUCLEOTIDE SEQUENCE [LARGE SCALE GENOMIC DNA]</scope>
    <source>
        <strain evidence="2 3">DSM 14555</strain>
    </source>
</reference>
<dbReference type="EMBL" id="JAVDQF010000001">
    <property type="protein sequence ID" value="MDR6270653.1"/>
    <property type="molecule type" value="Genomic_DNA"/>
</dbReference>
<organism evidence="2 3">
    <name type="scientific">Arthrobacter russicus</name>
    <dbReference type="NCBI Taxonomy" id="172040"/>
    <lineage>
        <taxon>Bacteria</taxon>
        <taxon>Bacillati</taxon>
        <taxon>Actinomycetota</taxon>
        <taxon>Actinomycetes</taxon>
        <taxon>Micrococcales</taxon>
        <taxon>Micrococcaceae</taxon>
        <taxon>Arthrobacter</taxon>
    </lineage>
</organism>
<evidence type="ECO:0000256" key="1">
    <source>
        <dbReference type="SAM" id="MobiDB-lite"/>
    </source>
</evidence>
<gene>
    <name evidence="2" type="ORF">JOE69_002891</name>
</gene>
<evidence type="ECO:0000313" key="2">
    <source>
        <dbReference type="EMBL" id="MDR6270653.1"/>
    </source>
</evidence>
<accession>A0ABU1JDY0</accession>
<comment type="caution">
    <text evidence="2">The sequence shown here is derived from an EMBL/GenBank/DDBJ whole genome shotgun (WGS) entry which is preliminary data.</text>
</comment>
<name>A0ABU1JDY0_9MICC</name>
<feature type="region of interest" description="Disordered" evidence="1">
    <location>
        <begin position="118"/>
        <end position="172"/>
    </location>
</feature>
<sequence length="199" mass="22349">MNSPNAELSIGERELLGRVTEASIRRRLEATFMYAKTFQPPMGFRFDAMSAWADSEIFEWQGPEAYDDDKNVGVWTRWTPDSGVEVVFDAVSSWLPAGKIEVVGRVVNRLVQQLISDPKPCAGEEPMDNDQFSSGESKDSGEENKTDKPKRVLTPEEIAFRAPTGPGRPSYDECIRNAAEILARHLPRRVADERKDDDS</sequence>
<feature type="compositionally biased region" description="Basic and acidic residues" evidence="1">
    <location>
        <begin position="136"/>
        <end position="154"/>
    </location>
</feature>
<evidence type="ECO:0000313" key="3">
    <source>
        <dbReference type="Proteomes" id="UP001185069"/>
    </source>
</evidence>
<dbReference type="Proteomes" id="UP001185069">
    <property type="component" value="Unassembled WGS sequence"/>
</dbReference>
<dbReference type="RefSeq" id="WP_309799858.1">
    <property type="nucleotide sequence ID" value="NZ_BAAAHY010000004.1"/>
</dbReference>
<keyword evidence="3" id="KW-1185">Reference proteome</keyword>
<protein>
    <submittedName>
        <fullName evidence="2">Uncharacterized protein</fullName>
    </submittedName>
</protein>